<dbReference type="InterPro" id="IPR021858">
    <property type="entry name" value="Fun_TF"/>
</dbReference>
<dbReference type="InterPro" id="IPR036864">
    <property type="entry name" value="Zn2-C6_fun-type_DNA-bd_sf"/>
</dbReference>
<dbReference type="EMBL" id="KN832874">
    <property type="protein sequence ID" value="KIN03090.1"/>
    <property type="molecule type" value="Genomic_DNA"/>
</dbReference>
<dbReference type="PROSITE" id="PS50048">
    <property type="entry name" value="ZN2_CY6_FUNGAL_2"/>
    <property type="match status" value="1"/>
</dbReference>
<dbReference type="PANTHER" id="PTHR47657">
    <property type="entry name" value="STEROL REGULATORY ELEMENT-BINDING PROTEIN ECM22"/>
    <property type="match status" value="1"/>
</dbReference>
<evidence type="ECO:0000256" key="1">
    <source>
        <dbReference type="ARBA" id="ARBA00023242"/>
    </source>
</evidence>
<dbReference type="Pfam" id="PF00172">
    <property type="entry name" value="Zn_clus"/>
    <property type="match status" value="1"/>
</dbReference>
<dbReference type="InterPro" id="IPR001138">
    <property type="entry name" value="Zn2Cys6_DnaBD"/>
</dbReference>
<dbReference type="Gene3D" id="4.10.240.10">
    <property type="entry name" value="Zn(2)-C6 fungal-type DNA-binding domain"/>
    <property type="match status" value="1"/>
</dbReference>
<gene>
    <name evidence="3" type="ORF">OIDMADRAFT_160661</name>
</gene>
<organism evidence="3 4">
    <name type="scientific">Oidiodendron maius (strain Zn)</name>
    <dbReference type="NCBI Taxonomy" id="913774"/>
    <lineage>
        <taxon>Eukaryota</taxon>
        <taxon>Fungi</taxon>
        <taxon>Dikarya</taxon>
        <taxon>Ascomycota</taxon>
        <taxon>Pezizomycotina</taxon>
        <taxon>Leotiomycetes</taxon>
        <taxon>Leotiomycetes incertae sedis</taxon>
        <taxon>Myxotrichaceae</taxon>
        <taxon>Oidiodendron</taxon>
    </lineage>
</organism>
<dbReference type="GO" id="GO:0008270">
    <property type="term" value="F:zinc ion binding"/>
    <property type="evidence" value="ECO:0007669"/>
    <property type="project" value="InterPro"/>
</dbReference>
<protein>
    <recommendedName>
        <fullName evidence="2">Zn(2)-C6 fungal-type domain-containing protein</fullName>
    </recommendedName>
</protein>
<accession>A0A0C3HJ71</accession>
<evidence type="ECO:0000313" key="4">
    <source>
        <dbReference type="Proteomes" id="UP000054321"/>
    </source>
</evidence>
<reference evidence="3 4" key="1">
    <citation type="submission" date="2014-04" db="EMBL/GenBank/DDBJ databases">
        <authorList>
            <consortium name="DOE Joint Genome Institute"/>
            <person name="Kuo A."/>
            <person name="Martino E."/>
            <person name="Perotto S."/>
            <person name="Kohler A."/>
            <person name="Nagy L.G."/>
            <person name="Floudas D."/>
            <person name="Copeland A."/>
            <person name="Barry K.W."/>
            <person name="Cichocki N."/>
            <person name="Veneault-Fourrey C."/>
            <person name="LaButti K."/>
            <person name="Lindquist E.A."/>
            <person name="Lipzen A."/>
            <person name="Lundell T."/>
            <person name="Morin E."/>
            <person name="Murat C."/>
            <person name="Sun H."/>
            <person name="Tunlid A."/>
            <person name="Henrissat B."/>
            <person name="Grigoriev I.V."/>
            <person name="Hibbett D.S."/>
            <person name="Martin F."/>
            <person name="Nordberg H.P."/>
            <person name="Cantor M.N."/>
            <person name="Hua S.X."/>
        </authorList>
    </citation>
    <scope>NUCLEOTIDE SEQUENCE [LARGE SCALE GENOMIC DNA]</scope>
    <source>
        <strain evidence="3 4">Zn</strain>
    </source>
</reference>
<proteinExistence type="predicted"/>
<dbReference type="Proteomes" id="UP000054321">
    <property type="component" value="Unassembled WGS sequence"/>
</dbReference>
<keyword evidence="1" id="KW-0539">Nucleus</keyword>
<dbReference type="SMART" id="SM00066">
    <property type="entry name" value="GAL4"/>
    <property type="match status" value="1"/>
</dbReference>
<dbReference type="PROSITE" id="PS00463">
    <property type="entry name" value="ZN2_CY6_FUNGAL_1"/>
    <property type="match status" value="1"/>
</dbReference>
<dbReference type="AlphaFoldDB" id="A0A0C3HJ71"/>
<keyword evidence="4" id="KW-1185">Reference proteome</keyword>
<dbReference type="SUPFAM" id="SSF57701">
    <property type="entry name" value="Zn2/Cys6 DNA-binding domain"/>
    <property type="match status" value="1"/>
</dbReference>
<dbReference type="OrthoDB" id="416217at2759"/>
<dbReference type="Pfam" id="PF11951">
    <property type="entry name" value="Fungal_trans_2"/>
    <property type="match status" value="1"/>
</dbReference>
<feature type="domain" description="Zn(2)-C6 fungal-type" evidence="2">
    <location>
        <begin position="22"/>
        <end position="52"/>
    </location>
</feature>
<dbReference type="InterPro" id="IPR052400">
    <property type="entry name" value="Zn2-C6_fungal_TF"/>
</dbReference>
<evidence type="ECO:0000259" key="2">
    <source>
        <dbReference type="PROSITE" id="PS50048"/>
    </source>
</evidence>
<name>A0A0C3HJ71_OIDMZ</name>
<dbReference type="STRING" id="913774.A0A0C3HJ71"/>
<dbReference type="PANTHER" id="PTHR47657:SF13">
    <property type="entry name" value="ZN(2)-C6 FUNGAL-TYPE DOMAIN-CONTAINING PROTEIN-RELATED"/>
    <property type="match status" value="1"/>
</dbReference>
<evidence type="ECO:0000313" key="3">
    <source>
        <dbReference type="EMBL" id="KIN03090.1"/>
    </source>
</evidence>
<sequence>MNRNAATLSAKSRRTHRKSRLGCGECKRRRIKCDEKKPNCNNCAKHAIVCTFSITEGFEPGSLAVSDSCPSIQARPPQRRYQFRPWQRLSEDSRRTAISSQVENQHAPNKSTGTQCDISTTISSGGISFADLHLFHHFTVTTYKTVVDEVDGHNLWQNRVPQWSASFPSILHLILALSALHLSHEQPDLREAYIQQADDHFTFGVRSITAVLSQVDESNCQRVYISTVLICFVYFGRGPRAGEYLVFSDRGHAEWMMLMHGVKLVLQSFQEKIFSGILGPESGSFIRGIKPSLQSEWQEHATQIQKVQSQVEQEISDNTDRFMYVSAIYDLLSTLNEVYENRSTEKASVGLMQVLMGWLYRLPGEFVSFLEGKEPLSLVVLAHWAVLLRYMRSVWFMKGWDAHILSGIRTSLHPDFQSRIEWPLRQVQRNK</sequence>
<reference evidence="4" key="2">
    <citation type="submission" date="2015-01" db="EMBL/GenBank/DDBJ databases">
        <title>Evolutionary Origins and Diversification of the Mycorrhizal Mutualists.</title>
        <authorList>
            <consortium name="DOE Joint Genome Institute"/>
            <consortium name="Mycorrhizal Genomics Consortium"/>
            <person name="Kohler A."/>
            <person name="Kuo A."/>
            <person name="Nagy L.G."/>
            <person name="Floudas D."/>
            <person name="Copeland A."/>
            <person name="Barry K.W."/>
            <person name="Cichocki N."/>
            <person name="Veneault-Fourrey C."/>
            <person name="LaButti K."/>
            <person name="Lindquist E.A."/>
            <person name="Lipzen A."/>
            <person name="Lundell T."/>
            <person name="Morin E."/>
            <person name="Murat C."/>
            <person name="Riley R."/>
            <person name="Ohm R."/>
            <person name="Sun H."/>
            <person name="Tunlid A."/>
            <person name="Henrissat B."/>
            <person name="Grigoriev I.V."/>
            <person name="Hibbett D.S."/>
            <person name="Martin F."/>
        </authorList>
    </citation>
    <scope>NUCLEOTIDE SEQUENCE [LARGE SCALE GENOMIC DNA]</scope>
    <source>
        <strain evidence="4">Zn</strain>
    </source>
</reference>
<dbReference type="HOGENOM" id="CLU_024934_1_1_1"/>
<dbReference type="CDD" id="cd00067">
    <property type="entry name" value="GAL4"/>
    <property type="match status" value="1"/>
</dbReference>
<dbReference type="GO" id="GO:0000981">
    <property type="term" value="F:DNA-binding transcription factor activity, RNA polymerase II-specific"/>
    <property type="evidence" value="ECO:0007669"/>
    <property type="project" value="InterPro"/>
</dbReference>
<dbReference type="InParanoid" id="A0A0C3HJ71"/>